<proteinExistence type="predicted"/>
<comment type="caution">
    <text evidence="1">The sequence shown here is derived from an EMBL/GenBank/DDBJ whole genome shotgun (WGS) entry which is preliminary data.</text>
</comment>
<gene>
    <name evidence="1" type="ORF">ANCCAN_01387</name>
</gene>
<dbReference type="EMBL" id="JOJR01000007">
    <property type="protein sequence ID" value="RCN52345.1"/>
    <property type="molecule type" value="Genomic_DNA"/>
</dbReference>
<evidence type="ECO:0000313" key="1">
    <source>
        <dbReference type="EMBL" id="RCN52345.1"/>
    </source>
</evidence>
<reference evidence="1 2" key="1">
    <citation type="submission" date="2014-10" db="EMBL/GenBank/DDBJ databases">
        <title>Draft genome of the hookworm Ancylostoma caninum.</title>
        <authorList>
            <person name="Mitreva M."/>
        </authorList>
    </citation>
    <scope>NUCLEOTIDE SEQUENCE [LARGE SCALE GENOMIC DNA]</scope>
    <source>
        <strain evidence="1 2">Baltimore</strain>
    </source>
</reference>
<organism evidence="1 2">
    <name type="scientific">Ancylostoma caninum</name>
    <name type="common">Dog hookworm</name>
    <dbReference type="NCBI Taxonomy" id="29170"/>
    <lineage>
        <taxon>Eukaryota</taxon>
        <taxon>Metazoa</taxon>
        <taxon>Ecdysozoa</taxon>
        <taxon>Nematoda</taxon>
        <taxon>Chromadorea</taxon>
        <taxon>Rhabditida</taxon>
        <taxon>Rhabditina</taxon>
        <taxon>Rhabditomorpha</taxon>
        <taxon>Strongyloidea</taxon>
        <taxon>Ancylostomatidae</taxon>
        <taxon>Ancylostomatinae</taxon>
        <taxon>Ancylostoma</taxon>
    </lineage>
</organism>
<dbReference type="Proteomes" id="UP000252519">
    <property type="component" value="Unassembled WGS sequence"/>
</dbReference>
<dbReference type="AlphaFoldDB" id="A0A368HAS2"/>
<evidence type="ECO:0000313" key="2">
    <source>
        <dbReference type="Proteomes" id="UP000252519"/>
    </source>
</evidence>
<sequence>MYPEHLRRVVLHSYDMDRRHSRRRPIVFRRSHLCLRDIPHRHLPVSDRHERGGIWRGAILHDLPQSWPGTWWSCRHPLLPGNHHRRVHVPHRSCGDIPGELLTLVMSHIFCVSALSTFLRRLLTFYLAH</sequence>
<protein>
    <submittedName>
        <fullName evidence="1">Uncharacterized protein</fullName>
    </submittedName>
</protein>
<keyword evidence="2" id="KW-1185">Reference proteome</keyword>
<accession>A0A368HAS2</accession>
<name>A0A368HAS2_ANCCA</name>